<dbReference type="SUPFAM" id="SSF51556">
    <property type="entry name" value="Metallo-dependent hydrolases"/>
    <property type="match status" value="1"/>
</dbReference>
<accession>A0A1G9QGW5</accession>
<dbReference type="InterPro" id="IPR032466">
    <property type="entry name" value="Metal_Hydrolase"/>
</dbReference>
<proteinExistence type="predicted"/>
<name>A0A1G9QGW5_9EURY</name>
<dbReference type="GO" id="GO:0016787">
    <property type="term" value="F:hydrolase activity"/>
    <property type="evidence" value="ECO:0007669"/>
    <property type="project" value="InterPro"/>
</dbReference>
<gene>
    <name evidence="2" type="ORF">SAMN04487949_0845</name>
</gene>
<dbReference type="EMBL" id="FNHL01000001">
    <property type="protein sequence ID" value="SDM09991.1"/>
    <property type="molecule type" value="Genomic_DNA"/>
</dbReference>
<keyword evidence="3" id="KW-1185">Reference proteome</keyword>
<evidence type="ECO:0000259" key="1">
    <source>
        <dbReference type="Pfam" id="PF04909"/>
    </source>
</evidence>
<dbReference type="InterPro" id="IPR006680">
    <property type="entry name" value="Amidohydro-rel"/>
</dbReference>
<reference evidence="3" key="1">
    <citation type="submission" date="2016-10" db="EMBL/GenBank/DDBJ databases">
        <authorList>
            <person name="Varghese N."/>
            <person name="Submissions S."/>
        </authorList>
    </citation>
    <scope>NUCLEOTIDE SEQUENCE [LARGE SCALE GENOMIC DNA]</scope>
    <source>
        <strain evidence="3">CGMCC 1.10119</strain>
    </source>
</reference>
<feature type="domain" description="Amidohydrolase-related" evidence="1">
    <location>
        <begin position="169"/>
        <end position="306"/>
    </location>
</feature>
<evidence type="ECO:0000313" key="2">
    <source>
        <dbReference type="EMBL" id="SDM09991.1"/>
    </source>
</evidence>
<dbReference type="STRING" id="660521.SAMN04487949_0845"/>
<dbReference type="Pfam" id="PF04909">
    <property type="entry name" value="Amidohydro_2"/>
    <property type="match status" value="1"/>
</dbReference>
<dbReference type="Gene3D" id="3.20.20.140">
    <property type="entry name" value="Metal-dependent hydrolases"/>
    <property type="match status" value="1"/>
</dbReference>
<protein>
    <recommendedName>
        <fullName evidence="1">Amidohydrolase-related domain-containing protein</fullName>
    </recommendedName>
</protein>
<evidence type="ECO:0000313" key="3">
    <source>
        <dbReference type="Proteomes" id="UP000199451"/>
    </source>
</evidence>
<organism evidence="2 3">
    <name type="scientific">Halogranum gelatinilyticum</name>
    <dbReference type="NCBI Taxonomy" id="660521"/>
    <lineage>
        <taxon>Archaea</taxon>
        <taxon>Methanobacteriati</taxon>
        <taxon>Methanobacteriota</taxon>
        <taxon>Stenosarchaea group</taxon>
        <taxon>Halobacteria</taxon>
        <taxon>Halobacteriales</taxon>
        <taxon>Haloferacaceae</taxon>
    </lineage>
</organism>
<dbReference type="AlphaFoldDB" id="A0A1G9QGW5"/>
<dbReference type="Proteomes" id="UP000199451">
    <property type="component" value="Unassembled WGS sequence"/>
</dbReference>
<sequence>MRFYCGPENRKTASGWSVACSHGTQVGIDRNITADTEMWTMLELEHGFRVVDVNAQLDPDAGSVAARGREITPERLEREMHQAGVVRAVVSPGRRPREEGYLRANNAVARLSVDRPFVAFARLNGARDPGSKTTSRLRNLTASRKEYHVSPDDVEQYAYDGRFHGFVVDPVHDGLPDDEVLDRLDDVGLPILVHAGVDFTPTAVADALLGYDFPVVLTSFGGFPLDRDLMATAIDLLAEYDDLYLETSFVRYRAVLERALREHPDRVLFGSGAPETHPDVGVMELLTLDVSEDAMTRAFSNNPSRVVEGLAPGSDE</sequence>